<keyword evidence="8" id="KW-0819">tRNA processing</keyword>
<dbReference type="PIRSF" id="PIRSF006621">
    <property type="entry name" value="Dus"/>
    <property type="match status" value="1"/>
</dbReference>
<proteinExistence type="inferred from homology"/>
<sequence length="327" mass="33879">MSIHNPSKPLHPFAIGNVAVANPVLLAPMSGVTDVVFRRIAARLGAGLVVSEMVASRELATADDEARLRAEGSGLHLHVVQLAGRDPAWMAEAAKVAVGAGAAIVDINMGCPAKKVVGGHGGSALLKDLDLAVRLIAATVAAVEAPVTVKMRLGWDETSIVAPELAARAEGEGARMVTVHGRTRAQLYNGHADWSAIRAVKERVSIPVVANGDLTRAEDAPAMLAASGADAVMIGRGAQGRAWFPGEVADRLAGGERRVPPSLAAQKALALEHYEGLLTLYGHETGVRHARKHLGWYLDAAADSVGRPAPQEAKVAALTAPDAGAAR</sequence>
<gene>
    <name evidence="15" type="primary">dusB</name>
    <name evidence="15" type="ORF">ACFQ4O_14265</name>
</gene>
<keyword evidence="16" id="KW-1185">Reference proteome</keyword>
<evidence type="ECO:0000256" key="12">
    <source>
        <dbReference type="ARBA" id="ARBA00048205"/>
    </source>
</evidence>
<evidence type="ECO:0000256" key="13">
    <source>
        <dbReference type="ARBA" id="ARBA00048802"/>
    </source>
</evidence>
<reference evidence="16" key="1">
    <citation type="journal article" date="2019" name="Int. J. Syst. Evol. Microbiol.">
        <title>The Global Catalogue of Microorganisms (GCM) 10K type strain sequencing project: providing services to taxonomists for standard genome sequencing and annotation.</title>
        <authorList>
            <consortium name="The Broad Institute Genomics Platform"/>
            <consortium name="The Broad Institute Genome Sequencing Center for Infectious Disease"/>
            <person name="Wu L."/>
            <person name="Ma J."/>
        </authorList>
    </citation>
    <scope>NUCLEOTIDE SEQUENCE [LARGE SCALE GENOMIC DNA]</scope>
    <source>
        <strain evidence="16">CCUG 61696</strain>
    </source>
</reference>
<comment type="similarity">
    <text evidence="3">Belongs to the Dus family.</text>
</comment>
<keyword evidence="6" id="KW-0285">Flavoprotein</keyword>
<comment type="function">
    <text evidence="2">Catalyzes the synthesis of 5,6-dihydrouridine (D), a modified base found in the D-loop of most tRNAs, via the reduction of the C5-C6 double bond in target uridines.</text>
</comment>
<dbReference type="InterPro" id="IPR004652">
    <property type="entry name" value="DusB-like"/>
</dbReference>
<organism evidence="15 16">
    <name type="scientific">Methylopila musalis</name>
    <dbReference type="NCBI Taxonomy" id="1134781"/>
    <lineage>
        <taxon>Bacteria</taxon>
        <taxon>Pseudomonadati</taxon>
        <taxon>Pseudomonadota</taxon>
        <taxon>Alphaproteobacteria</taxon>
        <taxon>Hyphomicrobiales</taxon>
        <taxon>Methylopilaceae</taxon>
        <taxon>Methylopila</taxon>
    </lineage>
</organism>
<dbReference type="NCBIfam" id="TIGR00737">
    <property type="entry name" value="nifR3_yhdG"/>
    <property type="match status" value="1"/>
</dbReference>
<evidence type="ECO:0000256" key="6">
    <source>
        <dbReference type="ARBA" id="ARBA00022630"/>
    </source>
</evidence>
<evidence type="ECO:0000256" key="1">
    <source>
        <dbReference type="ARBA" id="ARBA00001917"/>
    </source>
</evidence>
<dbReference type="Gene3D" id="1.10.1200.80">
    <property type="entry name" value="Putative flavin oxidoreducatase, domain 2"/>
    <property type="match status" value="1"/>
</dbReference>
<feature type="non-terminal residue" evidence="15">
    <location>
        <position position="327"/>
    </location>
</feature>
<dbReference type="InterPro" id="IPR035587">
    <property type="entry name" value="DUS-like_FMN-bd"/>
</dbReference>
<evidence type="ECO:0000256" key="3">
    <source>
        <dbReference type="ARBA" id="ARBA00009542"/>
    </source>
</evidence>
<dbReference type="PANTHER" id="PTHR45846">
    <property type="entry name" value="TRNA-DIHYDROURIDINE(47) SYNTHASE [NAD(P)(+)]-LIKE"/>
    <property type="match status" value="1"/>
</dbReference>
<dbReference type="EMBL" id="JBHTMX010000177">
    <property type="protein sequence ID" value="MFD1333165.1"/>
    <property type="molecule type" value="Genomic_DNA"/>
</dbReference>
<dbReference type="PROSITE" id="PS01136">
    <property type="entry name" value="UPF0034"/>
    <property type="match status" value="1"/>
</dbReference>
<evidence type="ECO:0000313" key="15">
    <source>
        <dbReference type="EMBL" id="MFD1333165.1"/>
    </source>
</evidence>
<evidence type="ECO:0000256" key="7">
    <source>
        <dbReference type="ARBA" id="ARBA00022643"/>
    </source>
</evidence>
<comment type="catalytic activity">
    <reaction evidence="13">
        <text>a 5,6-dihydrouridine in tRNA + NAD(+) = a uridine in tRNA + NADH + H(+)</text>
        <dbReference type="Rhea" id="RHEA:54452"/>
        <dbReference type="Rhea" id="RHEA-COMP:13339"/>
        <dbReference type="Rhea" id="RHEA-COMP:13887"/>
        <dbReference type="ChEBI" id="CHEBI:15378"/>
        <dbReference type="ChEBI" id="CHEBI:57540"/>
        <dbReference type="ChEBI" id="CHEBI:57945"/>
        <dbReference type="ChEBI" id="CHEBI:65315"/>
        <dbReference type="ChEBI" id="CHEBI:74443"/>
    </reaction>
</comment>
<dbReference type="InterPro" id="IPR013785">
    <property type="entry name" value="Aldolase_TIM"/>
</dbReference>
<evidence type="ECO:0000313" key="16">
    <source>
        <dbReference type="Proteomes" id="UP001597171"/>
    </source>
</evidence>
<protein>
    <recommendedName>
        <fullName evidence="4">Probable tRNA-dihydrouridine synthase</fullName>
    </recommendedName>
</protein>
<evidence type="ECO:0000256" key="10">
    <source>
        <dbReference type="ARBA" id="ARBA00022884"/>
    </source>
</evidence>
<dbReference type="InterPro" id="IPR024036">
    <property type="entry name" value="tRNA-dHydroUridine_Synthase_C"/>
</dbReference>
<dbReference type="InterPro" id="IPR001269">
    <property type="entry name" value="DUS_fam"/>
</dbReference>
<dbReference type="Proteomes" id="UP001597171">
    <property type="component" value="Unassembled WGS sequence"/>
</dbReference>
<feature type="domain" description="DUS-like FMN-binding" evidence="14">
    <location>
        <begin position="25"/>
        <end position="300"/>
    </location>
</feature>
<evidence type="ECO:0000256" key="8">
    <source>
        <dbReference type="ARBA" id="ARBA00022694"/>
    </source>
</evidence>
<evidence type="ECO:0000256" key="11">
    <source>
        <dbReference type="ARBA" id="ARBA00023002"/>
    </source>
</evidence>
<evidence type="ECO:0000259" key="14">
    <source>
        <dbReference type="Pfam" id="PF01207"/>
    </source>
</evidence>
<dbReference type="Pfam" id="PF01207">
    <property type="entry name" value="Dus"/>
    <property type="match status" value="1"/>
</dbReference>
<keyword evidence="11 15" id="KW-0560">Oxidoreductase</keyword>
<keyword evidence="9" id="KW-0521">NADP</keyword>
<accession>A0ABW3ZAP5</accession>
<evidence type="ECO:0000256" key="9">
    <source>
        <dbReference type="ARBA" id="ARBA00022857"/>
    </source>
</evidence>
<dbReference type="RefSeq" id="WP_378776475.1">
    <property type="nucleotide sequence ID" value="NZ_JBHTMX010000177.1"/>
</dbReference>
<dbReference type="GO" id="GO:0016491">
    <property type="term" value="F:oxidoreductase activity"/>
    <property type="evidence" value="ECO:0007669"/>
    <property type="project" value="UniProtKB-KW"/>
</dbReference>
<comment type="catalytic activity">
    <reaction evidence="12">
        <text>a 5,6-dihydrouridine in tRNA + NADP(+) = a uridine in tRNA + NADPH + H(+)</text>
        <dbReference type="Rhea" id="RHEA:23624"/>
        <dbReference type="Rhea" id="RHEA-COMP:13339"/>
        <dbReference type="Rhea" id="RHEA-COMP:13887"/>
        <dbReference type="ChEBI" id="CHEBI:15378"/>
        <dbReference type="ChEBI" id="CHEBI:57783"/>
        <dbReference type="ChEBI" id="CHEBI:58349"/>
        <dbReference type="ChEBI" id="CHEBI:65315"/>
        <dbReference type="ChEBI" id="CHEBI:74443"/>
    </reaction>
</comment>
<keyword evidence="7" id="KW-0288">FMN</keyword>
<dbReference type="SUPFAM" id="SSF51395">
    <property type="entry name" value="FMN-linked oxidoreductases"/>
    <property type="match status" value="1"/>
</dbReference>
<dbReference type="PANTHER" id="PTHR45846:SF1">
    <property type="entry name" value="TRNA-DIHYDROURIDINE(47) SYNTHASE [NAD(P)(+)]-LIKE"/>
    <property type="match status" value="1"/>
</dbReference>
<evidence type="ECO:0000256" key="2">
    <source>
        <dbReference type="ARBA" id="ARBA00002790"/>
    </source>
</evidence>
<evidence type="ECO:0000256" key="5">
    <source>
        <dbReference type="ARBA" id="ARBA00022555"/>
    </source>
</evidence>
<dbReference type="Gene3D" id="3.20.20.70">
    <property type="entry name" value="Aldolase class I"/>
    <property type="match status" value="1"/>
</dbReference>
<keyword evidence="5" id="KW-0820">tRNA-binding</keyword>
<evidence type="ECO:0000256" key="4">
    <source>
        <dbReference type="ARBA" id="ARBA00014272"/>
    </source>
</evidence>
<keyword evidence="10" id="KW-0694">RNA-binding</keyword>
<dbReference type="CDD" id="cd02801">
    <property type="entry name" value="DUS_like_FMN"/>
    <property type="match status" value="1"/>
</dbReference>
<comment type="caution">
    <text evidence="15">The sequence shown here is derived from an EMBL/GenBank/DDBJ whole genome shotgun (WGS) entry which is preliminary data.</text>
</comment>
<name>A0ABW3ZAP5_9HYPH</name>
<comment type="cofactor">
    <cofactor evidence="1">
        <name>FMN</name>
        <dbReference type="ChEBI" id="CHEBI:58210"/>
    </cofactor>
</comment>
<dbReference type="InterPro" id="IPR018517">
    <property type="entry name" value="tRNA_hU_synthase_CS"/>
</dbReference>